<feature type="transmembrane region" description="Helical" evidence="7">
    <location>
        <begin position="99"/>
        <end position="118"/>
    </location>
</feature>
<evidence type="ECO:0000313" key="9">
    <source>
        <dbReference type="EMBL" id="QUI25582.1"/>
    </source>
</evidence>
<feature type="transmembrane region" description="Helical" evidence="7">
    <location>
        <begin position="184"/>
        <end position="202"/>
    </location>
</feature>
<keyword evidence="10" id="KW-1185">Reference proteome</keyword>
<feature type="transmembrane region" description="Helical" evidence="7">
    <location>
        <begin position="253"/>
        <end position="271"/>
    </location>
</feature>
<dbReference type="EMBL" id="CP058649">
    <property type="protein sequence ID" value="QUI25582.1"/>
    <property type="molecule type" value="Genomic_DNA"/>
</dbReference>
<dbReference type="Proteomes" id="UP000683246">
    <property type="component" value="Chromosome"/>
</dbReference>
<organism evidence="9 10">
    <name type="scientific">Vallitalea pronyensis</name>
    <dbReference type="NCBI Taxonomy" id="1348613"/>
    <lineage>
        <taxon>Bacteria</taxon>
        <taxon>Bacillati</taxon>
        <taxon>Bacillota</taxon>
        <taxon>Clostridia</taxon>
        <taxon>Lachnospirales</taxon>
        <taxon>Vallitaleaceae</taxon>
        <taxon>Vallitalea</taxon>
    </lineage>
</organism>
<dbReference type="GO" id="GO:0005886">
    <property type="term" value="C:plasma membrane"/>
    <property type="evidence" value="ECO:0007669"/>
    <property type="project" value="UniProtKB-SubCell"/>
</dbReference>
<evidence type="ECO:0000256" key="1">
    <source>
        <dbReference type="ARBA" id="ARBA00004651"/>
    </source>
</evidence>
<proteinExistence type="inferred from homology"/>
<keyword evidence="4 7" id="KW-0812">Transmembrane</keyword>
<feature type="transmembrane region" description="Helical" evidence="7">
    <location>
        <begin position="125"/>
        <end position="142"/>
    </location>
</feature>
<evidence type="ECO:0000256" key="6">
    <source>
        <dbReference type="ARBA" id="ARBA00023136"/>
    </source>
</evidence>
<accession>A0A8J8MQ72</accession>
<evidence type="ECO:0000256" key="7">
    <source>
        <dbReference type="SAM" id="Phobius"/>
    </source>
</evidence>
<feature type="transmembrane region" description="Helical" evidence="7">
    <location>
        <begin position="7"/>
        <end position="27"/>
    </location>
</feature>
<feature type="transmembrane region" description="Helical" evidence="7">
    <location>
        <begin position="277"/>
        <end position="298"/>
    </location>
</feature>
<dbReference type="AlphaFoldDB" id="A0A8J8MQ72"/>
<dbReference type="PANTHER" id="PTHR32322">
    <property type="entry name" value="INNER MEMBRANE TRANSPORTER"/>
    <property type="match status" value="1"/>
</dbReference>
<keyword evidence="6 7" id="KW-0472">Membrane</keyword>
<feature type="transmembrane region" description="Helical" evidence="7">
    <location>
        <begin position="72"/>
        <end position="93"/>
    </location>
</feature>
<evidence type="ECO:0000259" key="8">
    <source>
        <dbReference type="Pfam" id="PF00892"/>
    </source>
</evidence>
<evidence type="ECO:0000313" key="10">
    <source>
        <dbReference type="Proteomes" id="UP000683246"/>
    </source>
</evidence>
<evidence type="ECO:0000256" key="5">
    <source>
        <dbReference type="ARBA" id="ARBA00022989"/>
    </source>
</evidence>
<feature type="transmembrane region" description="Helical" evidence="7">
    <location>
        <begin position="222"/>
        <end position="241"/>
    </location>
</feature>
<dbReference type="InterPro" id="IPR037185">
    <property type="entry name" value="EmrE-like"/>
</dbReference>
<gene>
    <name evidence="9" type="ORF">HZI73_03030</name>
</gene>
<feature type="domain" description="EamA" evidence="8">
    <location>
        <begin position="153"/>
        <end position="295"/>
    </location>
</feature>
<dbReference type="Gene3D" id="1.10.3730.20">
    <property type="match status" value="1"/>
</dbReference>
<protein>
    <submittedName>
        <fullName evidence="9">DMT family transporter</fullName>
    </submittedName>
</protein>
<keyword evidence="3" id="KW-1003">Cell membrane</keyword>
<comment type="similarity">
    <text evidence="2">Belongs to the EamA transporter family.</text>
</comment>
<evidence type="ECO:0000256" key="4">
    <source>
        <dbReference type="ARBA" id="ARBA00022692"/>
    </source>
</evidence>
<dbReference type="InterPro" id="IPR000620">
    <property type="entry name" value="EamA_dom"/>
</dbReference>
<feature type="domain" description="EamA" evidence="8">
    <location>
        <begin position="13"/>
        <end position="141"/>
    </location>
</feature>
<feature type="transmembrane region" description="Helical" evidence="7">
    <location>
        <begin position="148"/>
        <end position="172"/>
    </location>
</feature>
<dbReference type="PANTHER" id="PTHR32322:SF18">
    <property type="entry name" value="S-ADENOSYLMETHIONINE_S-ADENOSYLHOMOCYSTEINE TRANSPORTER"/>
    <property type="match status" value="1"/>
</dbReference>
<dbReference type="SUPFAM" id="SSF103481">
    <property type="entry name" value="Multidrug resistance efflux transporter EmrE"/>
    <property type="match status" value="2"/>
</dbReference>
<dbReference type="InterPro" id="IPR050638">
    <property type="entry name" value="AA-Vitamin_Transporters"/>
</dbReference>
<evidence type="ECO:0000256" key="3">
    <source>
        <dbReference type="ARBA" id="ARBA00022475"/>
    </source>
</evidence>
<dbReference type="KEGG" id="vpy:HZI73_03030"/>
<dbReference type="Pfam" id="PF00892">
    <property type="entry name" value="EamA"/>
    <property type="match status" value="2"/>
</dbReference>
<reference evidence="9" key="1">
    <citation type="submission" date="2020-07" db="EMBL/GenBank/DDBJ databases">
        <title>Vallitalea pronyensis genome.</title>
        <authorList>
            <person name="Postec A."/>
        </authorList>
    </citation>
    <scope>NUCLEOTIDE SEQUENCE</scope>
    <source>
        <strain evidence="9">FatNI3</strain>
    </source>
</reference>
<evidence type="ECO:0000256" key="2">
    <source>
        <dbReference type="ARBA" id="ARBA00007362"/>
    </source>
</evidence>
<comment type="subcellular location">
    <subcellularLocation>
        <location evidence="1">Cell membrane</location>
        <topology evidence="1">Multi-pass membrane protein</topology>
    </subcellularLocation>
</comment>
<feature type="transmembrane region" description="Helical" evidence="7">
    <location>
        <begin position="39"/>
        <end position="60"/>
    </location>
</feature>
<sequence length="321" mass="35431">MTEKERYLPYLSGTGMALIFGFSFLFTKEALDAIHPFHLLGFRFGIAAMLLLVLKLVKVIRVDYKGKDVRKLIAIALTQPVAYFIFEISGIKLTNSSEAGMMIALIPVVVTVLAVIFLKEFPKKIQVFFIGLSVTGAMFIIIMKSSEIGSSATGIIVLLLAVLCASIFNILSRKFSSDFRPVDITFAMMWIGAIVFNGIAVIQHIQNGQLGHYFAPLSNPKVISAVVYLGILSSIVAFFLVNYTLSKIEASRSAVFANLSSVTSIVAGVLIRNEPFSWYQMIGALMILLGVWGTNYYGSQSKKRRMVKKQPLFASALNKKR</sequence>
<keyword evidence="5 7" id="KW-1133">Transmembrane helix</keyword>
<name>A0A8J8MQ72_9FIRM</name>